<dbReference type="AlphaFoldDB" id="A0AAD2JMX7"/>
<proteinExistence type="predicted"/>
<protein>
    <submittedName>
        <fullName evidence="1">Uncharacterized protein</fullName>
    </submittedName>
</protein>
<dbReference type="Proteomes" id="UP001295423">
    <property type="component" value="Unassembled WGS sequence"/>
</dbReference>
<name>A0AAD2JMX7_9STRA</name>
<evidence type="ECO:0000313" key="2">
    <source>
        <dbReference type="Proteomes" id="UP001295423"/>
    </source>
</evidence>
<comment type="caution">
    <text evidence="1">The sequence shown here is derived from an EMBL/GenBank/DDBJ whole genome shotgun (WGS) entry which is preliminary data.</text>
</comment>
<evidence type="ECO:0000313" key="1">
    <source>
        <dbReference type="EMBL" id="CAJ1965950.1"/>
    </source>
</evidence>
<sequence>MTQILAAKQQGLPVKDHVVVKSSKHAQRAAAFRRKQKEDAKQSMVVLSNKPCVGPTEAEVNEWLEDKREQQEEANIFTKPSTYGMSSLPTDSLPTTLLCEYIYC</sequence>
<gene>
    <name evidence="1" type="ORF">CYCCA115_LOCUS21536</name>
</gene>
<accession>A0AAD2JMX7</accession>
<keyword evidence="2" id="KW-1185">Reference proteome</keyword>
<reference evidence="1" key="1">
    <citation type="submission" date="2023-08" db="EMBL/GenBank/DDBJ databases">
        <authorList>
            <person name="Audoor S."/>
            <person name="Bilcke G."/>
        </authorList>
    </citation>
    <scope>NUCLEOTIDE SEQUENCE</scope>
</reference>
<dbReference type="EMBL" id="CAKOGP040002237">
    <property type="protein sequence ID" value="CAJ1965950.1"/>
    <property type="molecule type" value="Genomic_DNA"/>
</dbReference>
<organism evidence="1 2">
    <name type="scientific">Cylindrotheca closterium</name>
    <dbReference type="NCBI Taxonomy" id="2856"/>
    <lineage>
        <taxon>Eukaryota</taxon>
        <taxon>Sar</taxon>
        <taxon>Stramenopiles</taxon>
        <taxon>Ochrophyta</taxon>
        <taxon>Bacillariophyta</taxon>
        <taxon>Bacillariophyceae</taxon>
        <taxon>Bacillariophycidae</taxon>
        <taxon>Bacillariales</taxon>
        <taxon>Bacillariaceae</taxon>
        <taxon>Cylindrotheca</taxon>
    </lineage>
</organism>